<dbReference type="STRING" id="1156394.T0RUJ7"/>
<dbReference type="SUPFAM" id="SSF55961">
    <property type="entry name" value="Bet v1-like"/>
    <property type="match status" value="1"/>
</dbReference>
<accession>T0RUJ7</accession>
<dbReference type="EMBL" id="JH767156">
    <property type="protein sequence ID" value="EQC34012.1"/>
    <property type="molecule type" value="Genomic_DNA"/>
</dbReference>
<protein>
    <recommendedName>
        <fullName evidence="3">FYVE-type domain-containing protein</fullName>
    </recommendedName>
</protein>
<dbReference type="VEuPathDB" id="FungiDB:SDRG_08229"/>
<dbReference type="GeneID" id="19948956"/>
<dbReference type="InterPro" id="IPR023393">
    <property type="entry name" value="START-like_dom_sf"/>
</dbReference>
<evidence type="ECO:0000313" key="2">
    <source>
        <dbReference type="Proteomes" id="UP000030762"/>
    </source>
</evidence>
<proteinExistence type="predicted"/>
<dbReference type="PANTHER" id="PTHR13510">
    <property type="entry name" value="FYVE-FINGER-CONTAINING RAB5 EFFECTOR PROTEIN RABENOSYN-5-RELATED"/>
    <property type="match status" value="1"/>
</dbReference>
<dbReference type="OMA" id="ICTMTAN"/>
<dbReference type="OrthoDB" id="66895at2759"/>
<dbReference type="Gene3D" id="3.30.530.20">
    <property type="match status" value="1"/>
</dbReference>
<sequence length="529" mass="57848">MTTSRGSASGANKFPDFRLSASQDAHFRGVASSLLQNAIVECEDTAKDIHGKWKYVREANGLKLYKAKKPSKTIPGHQLMATGIVRGNLLEVLRGIYAHDSVSFRVKSALLMPKEYLDCEVLHAMDVQDEAAPFRFNGLKWIATKWPGGSMSKSRDFCYFESMGIARNTDKNGNTFEYGYCFMDSCDVGQCPPLDAISLVRAKMSIRHIFREVSNGYTLVMTHCSIDACGKMSGFMSDMTTLPFLSSAARSSECAESARLSLATMGCDESASTRGSRRGTAVRNRECICCLASFAGGKRERAECSLCEFDACKTCVEDKKVVELLGTSIRATKKPYCKKCLSANRASLTSRRSLSSVSVAHSQRGLSGSYGSDHAIVNEAASVPQHGAVCPILDFDNEEEDESVYSGLDLDQTSSVASLHDESKDKVQVLYTGPLATGTTSFDGTEVGSMSRMRLYDSSQSFGGEDSPHVVPLQVVSSSAPGTDVYEPRPMAYRDASPRSMAMKMMQLSMQARETHDIVRRNQEFALKI</sequence>
<dbReference type="InParanoid" id="T0RUJ7"/>
<dbReference type="Proteomes" id="UP000030762">
    <property type="component" value="Unassembled WGS sequence"/>
</dbReference>
<name>T0RUJ7_SAPDV</name>
<gene>
    <name evidence="1" type="ORF">SDRG_08229</name>
</gene>
<dbReference type="AlphaFoldDB" id="T0RUJ7"/>
<evidence type="ECO:0008006" key="3">
    <source>
        <dbReference type="Google" id="ProtNLM"/>
    </source>
</evidence>
<dbReference type="InterPro" id="IPR052727">
    <property type="entry name" value="Rab4/Rab5_effector"/>
</dbReference>
<dbReference type="RefSeq" id="XP_008612324.1">
    <property type="nucleotide sequence ID" value="XM_008614102.1"/>
</dbReference>
<dbReference type="PANTHER" id="PTHR13510:SF44">
    <property type="entry name" value="RABENOSYN-5"/>
    <property type="match status" value="1"/>
</dbReference>
<reference evidence="1 2" key="1">
    <citation type="submission" date="2012-04" db="EMBL/GenBank/DDBJ databases">
        <title>The Genome Sequence of Saprolegnia declina VS20.</title>
        <authorList>
            <consortium name="The Broad Institute Genome Sequencing Platform"/>
            <person name="Russ C."/>
            <person name="Nusbaum C."/>
            <person name="Tyler B."/>
            <person name="van West P."/>
            <person name="Dieguez-Uribeondo J."/>
            <person name="de Bruijn I."/>
            <person name="Tripathy S."/>
            <person name="Jiang R."/>
            <person name="Young S.K."/>
            <person name="Zeng Q."/>
            <person name="Gargeya S."/>
            <person name="Fitzgerald M."/>
            <person name="Haas B."/>
            <person name="Abouelleil A."/>
            <person name="Alvarado L."/>
            <person name="Arachchi H.M."/>
            <person name="Berlin A."/>
            <person name="Chapman S.B."/>
            <person name="Goldberg J."/>
            <person name="Griggs A."/>
            <person name="Gujja S."/>
            <person name="Hansen M."/>
            <person name="Howarth C."/>
            <person name="Imamovic A."/>
            <person name="Larimer J."/>
            <person name="McCowen C."/>
            <person name="Montmayeur A."/>
            <person name="Murphy C."/>
            <person name="Neiman D."/>
            <person name="Pearson M."/>
            <person name="Priest M."/>
            <person name="Roberts A."/>
            <person name="Saif S."/>
            <person name="Shea T."/>
            <person name="Sisk P."/>
            <person name="Sykes S."/>
            <person name="Wortman J."/>
            <person name="Nusbaum C."/>
            <person name="Birren B."/>
        </authorList>
    </citation>
    <scope>NUCLEOTIDE SEQUENCE [LARGE SCALE GENOMIC DNA]</scope>
    <source>
        <strain evidence="1 2">VS20</strain>
    </source>
</reference>
<organism evidence="1 2">
    <name type="scientific">Saprolegnia diclina (strain VS20)</name>
    <dbReference type="NCBI Taxonomy" id="1156394"/>
    <lineage>
        <taxon>Eukaryota</taxon>
        <taxon>Sar</taxon>
        <taxon>Stramenopiles</taxon>
        <taxon>Oomycota</taxon>
        <taxon>Saprolegniomycetes</taxon>
        <taxon>Saprolegniales</taxon>
        <taxon>Saprolegniaceae</taxon>
        <taxon>Saprolegnia</taxon>
    </lineage>
</organism>
<keyword evidence="2" id="KW-1185">Reference proteome</keyword>
<evidence type="ECO:0000313" key="1">
    <source>
        <dbReference type="EMBL" id="EQC34012.1"/>
    </source>
</evidence>
<dbReference type="eggNOG" id="ENOG502QSMB">
    <property type="taxonomic scope" value="Eukaryota"/>
</dbReference>